<dbReference type="PANTHER" id="PTHR45918">
    <property type="entry name" value="ALPHA-1,3/1,6-MANNOSYLTRANSFERASE ALG2"/>
    <property type="match status" value="1"/>
</dbReference>
<accession>A0AA43QKU7</accession>
<evidence type="ECO:0000256" key="7">
    <source>
        <dbReference type="ARBA" id="ARBA00022679"/>
    </source>
</evidence>
<comment type="function">
    <text evidence="1">Mannosylates Man(2)GlcNAc(2)-dolichol diphosphate and Man(1)GlcNAc(2)-dolichol diphosphate to form Man(3)GlcNAc(2)-dolichol diphosphate.</text>
</comment>
<comment type="caution">
    <text evidence="20">The sequence shown here is derived from an EMBL/GenBank/DDBJ whole genome shotgun (WGS) entry which is preliminary data.</text>
</comment>
<dbReference type="GO" id="GO:0005789">
    <property type="term" value="C:endoplasmic reticulum membrane"/>
    <property type="evidence" value="ECO:0007669"/>
    <property type="project" value="UniProtKB-SubCell"/>
</dbReference>
<comment type="subcellular location">
    <subcellularLocation>
        <location evidence="2">Endoplasmic reticulum membrane</location>
    </subcellularLocation>
</comment>
<evidence type="ECO:0000256" key="16">
    <source>
        <dbReference type="ARBA" id="ARBA00045103"/>
    </source>
</evidence>
<evidence type="ECO:0000256" key="8">
    <source>
        <dbReference type="ARBA" id="ARBA00022692"/>
    </source>
</evidence>
<dbReference type="Pfam" id="PF00646">
    <property type="entry name" value="F-box"/>
    <property type="match status" value="1"/>
</dbReference>
<evidence type="ECO:0000256" key="3">
    <source>
        <dbReference type="ARBA" id="ARBA00004922"/>
    </source>
</evidence>
<comment type="catalytic activity">
    <reaction evidence="16">
        <text>a beta-D-Man-(1-&gt;4)-beta-D-GlcNAc-(1-&gt;4)-alpha-D-GlcNAc-diphospho-di-trans,poly-cis-dolichol + GDP-alpha-D-mannose = an alpha-D-Man-(1-&gt;3)-beta-D-Man-(1-&gt;4)-beta-D-GlcNAc-(1-&gt;4)-alpha-D-GlcNAc-diphospho-di-trans,poly-cis-dolichol + GDP + H(+)</text>
        <dbReference type="Rhea" id="RHEA:29515"/>
        <dbReference type="Rhea" id="RHEA-COMP:19511"/>
        <dbReference type="Rhea" id="RHEA-COMP:19513"/>
        <dbReference type="ChEBI" id="CHEBI:15378"/>
        <dbReference type="ChEBI" id="CHEBI:57527"/>
        <dbReference type="ChEBI" id="CHEBI:58189"/>
        <dbReference type="ChEBI" id="CHEBI:58472"/>
        <dbReference type="ChEBI" id="CHEBI:132510"/>
        <dbReference type="EC" id="2.4.1.132"/>
    </reaction>
    <physiologicalReaction direction="left-to-right" evidence="16">
        <dbReference type="Rhea" id="RHEA:29516"/>
    </physiologicalReaction>
</comment>
<feature type="domain" description="F-box" evidence="19">
    <location>
        <begin position="538"/>
        <end position="584"/>
    </location>
</feature>
<dbReference type="Pfam" id="PF13439">
    <property type="entry name" value="Glyco_transf_4"/>
    <property type="match status" value="1"/>
</dbReference>
<comment type="pathway">
    <text evidence="3">Protein modification; protein glycosylation.</text>
</comment>
<keyword evidence="21" id="KW-1185">Reference proteome</keyword>
<dbReference type="GO" id="GO:0004378">
    <property type="term" value="F:GDP-Man:Man(1)GlcNAc(2)-PP-Dol alpha-1,3-mannosyltransferase activity"/>
    <property type="evidence" value="ECO:0007669"/>
    <property type="project" value="UniProtKB-EC"/>
</dbReference>
<evidence type="ECO:0000256" key="9">
    <source>
        <dbReference type="ARBA" id="ARBA00022824"/>
    </source>
</evidence>
<dbReference type="InterPro" id="IPR027054">
    <property type="entry name" value="ALG2"/>
</dbReference>
<dbReference type="InterPro" id="IPR036047">
    <property type="entry name" value="F-box-like_dom_sf"/>
</dbReference>
<proteinExistence type="predicted"/>
<dbReference type="CDD" id="cd03805">
    <property type="entry name" value="GT4_ALG2-like"/>
    <property type="match status" value="1"/>
</dbReference>
<keyword evidence="7" id="KW-0808">Transferase</keyword>
<keyword evidence="9" id="KW-0256">Endoplasmic reticulum</keyword>
<reference evidence="20" key="1">
    <citation type="journal article" date="2023" name="Genome Biol. Evol.">
        <title>First Whole Genome Sequence and Flow Cytometry Genome Size Data for the Lichen-Forming Fungus Ramalina farinacea (Ascomycota).</title>
        <authorList>
            <person name="Llewellyn T."/>
            <person name="Mian S."/>
            <person name="Hill R."/>
            <person name="Leitch I.J."/>
            <person name="Gaya E."/>
        </authorList>
    </citation>
    <scope>NUCLEOTIDE SEQUENCE</scope>
    <source>
        <strain evidence="20">LIQ254RAFAR</strain>
    </source>
</reference>
<feature type="transmembrane region" description="Helical" evidence="18">
    <location>
        <begin position="451"/>
        <end position="472"/>
    </location>
</feature>
<dbReference type="PANTHER" id="PTHR45918:SF1">
    <property type="entry name" value="ALPHA-1,3_1,6-MANNOSYLTRANSFERASE ALG2"/>
    <property type="match status" value="1"/>
</dbReference>
<dbReference type="PROSITE" id="PS00467">
    <property type="entry name" value="RIBOSOMAL_L2"/>
    <property type="match status" value="1"/>
</dbReference>
<dbReference type="EC" id="2.4.1.257" evidence="4"/>
<evidence type="ECO:0000256" key="11">
    <source>
        <dbReference type="ARBA" id="ARBA00023136"/>
    </source>
</evidence>
<evidence type="ECO:0000256" key="5">
    <source>
        <dbReference type="ARBA" id="ARBA00012649"/>
    </source>
</evidence>
<dbReference type="GO" id="GO:0006412">
    <property type="term" value="P:translation"/>
    <property type="evidence" value="ECO:0007669"/>
    <property type="project" value="InterPro"/>
</dbReference>
<protein>
    <recommendedName>
        <fullName evidence="12">Asparagine-linked glycosylation protein 2</fullName>
        <ecNumber evidence="5">2.4.1.132</ecNumber>
        <ecNumber evidence="4">2.4.1.257</ecNumber>
    </recommendedName>
    <alternativeName>
        <fullName evidence="13">GDP-Man:Man(1)GlcNAc(2)-PP-Dol alpha-1,3-mannosyltransferase</fullName>
    </alternativeName>
    <alternativeName>
        <fullName evidence="15">GDP-Man:Man(1)GlcNAc(2)-PP-dolichol mannosyltransferase</fullName>
    </alternativeName>
    <alternativeName>
        <fullName evidence="14">GDP-Man:Man(2)GlcNAc(2)-PP-Dol alpha-1,6-mannosyltransferase</fullName>
    </alternativeName>
</protein>
<evidence type="ECO:0000259" key="19">
    <source>
        <dbReference type="PROSITE" id="PS50181"/>
    </source>
</evidence>
<dbReference type="InterPro" id="IPR001810">
    <property type="entry name" value="F-box_dom"/>
</dbReference>
<dbReference type="GO" id="GO:0003735">
    <property type="term" value="F:structural constituent of ribosome"/>
    <property type="evidence" value="ECO:0007669"/>
    <property type="project" value="InterPro"/>
</dbReference>
<dbReference type="Gene3D" id="1.20.1280.50">
    <property type="match status" value="1"/>
</dbReference>
<dbReference type="InterPro" id="IPR001296">
    <property type="entry name" value="Glyco_trans_1"/>
</dbReference>
<sequence>MQRSSKKAPAVEPPADKKKNIIFFHPDLGIGGAERLIVDAAVGLQQLGHKVTIFTSHRDVTHCFDEAQDGTLDVRVRGNTLIPPTVLGRFKILCSILRQIHLLYLITRNGELAKLNPSVFFIDQLSAGIPFLRWFWEDVHILFYCHFPDLLLVQDRESWHKRIWRLPFDWLEGWSIRGADKVAVNSSFTKVVAEEIWPGLAGTQGVSIVYPCVATQKRKRTEDENDVTDQGMWNGKKVLLSINRFEKKKDVALALRAFGGLTPQERATTRLVIAGGYDARVHENAAYLKELESLAASSKLKTATAKNIVSAQAIPNDIEVLFLLSFPDQLKASLLQAAKVLIYTPSNEHFGIVPLEAMLAGVPVLAADSGGPLETVVDGETGWLRSPTKASQWTDVLRKVVAPEEDQLLQEMGQKGRKRVLENFSETKMSQRFDEELDATIKGPRPQATELGDVAVAFVFYMIAFGVIGLVIREGTSPQLRGTTNNPIDYAMGGGLIGLALLGCAGTPTTPLITYLKNAQLLLKSLLRRLAAKAALTATMLDQLPVELQQRIVSIADFPSLLSLSLTCRVLYSACQNATVLKNIIKNRSGYDALAHRNWNKWVYSIVDVNEGELHCFPQLTALNHPFIDSLDVRFFNNLLDHIDTGRASVGDNICSPQGYGQSFCMAARLMSSSPSNDLPLNSFQSGMHPWCDRPIRRHLHPRYDQNPFYHQMETRLGTKGQLLSIHRRANVELGIIALTLRETLNNAGCGPTSAAGIYAHCFGFPLITASQLPTPQDIPFPTFMQLPKMFGPNAAEDFALCHLATMTTSEFLADGEWRGFYSVPNSTAKYDPPMHGIKFSARDLSPAGPVELIAMDGRDGVGAFGLVGTVSKSSGWVALRKEYRPMAGTTGGSLSWEWYGVVTPFGIVCNWGTSRWGGWVWLWKAKWTEGKQ</sequence>
<keyword evidence="6" id="KW-0328">Glycosyltransferase</keyword>
<evidence type="ECO:0000256" key="17">
    <source>
        <dbReference type="ARBA" id="ARBA00045104"/>
    </source>
</evidence>
<evidence type="ECO:0000256" key="6">
    <source>
        <dbReference type="ARBA" id="ARBA00022676"/>
    </source>
</evidence>
<gene>
    <name evidence="20" type="primary">ALG2</name>
    <name evidence="20" type="ORF">OHK93_005794</name>
</gene>
<keyword evidence="8 18" id="KW-0812">Transmembrane</keyword>
<keyword evidence="10 18" id="KW-1133">Transmembrane helix</keyword>
<evidence type="ECO:0000256" key="10">
    <source>
        <dbReference type="ARBA" id="ARBA00022989"/>
    </source>
</evidence>
<evidence type="ECO:0000313" key="20">
    <source>
        <dbReference type="EMBL" id="MDI1486563.1"/>
    </source>
</evidence>
<dbReference type="GO" id="GO:0005840">
    <property type="term" value="C:ribosome"/>
    <property type="evidence" value="ECO:0007669"/>
    <property type="project" value="InterPro"/>
</dbReference>
<dbReference type="AlphaFoldDB" id="A0AA43QKU7"/>
<dbReference type="Pfam" id="PF00534">
    <property type="entry name" value="Glycos_transf_1"/>
    <property type="match status" value="1"/>
</dbReference>
<evidence type="ECO:0000256" key="14">
    <source>
        <dbReference type="ARBA" id="ARBA00032333"/>
    </source>
</evidence>
<evidence type="ECO:0000256" key="18">
    <source>
        <dbReference type="SAM" id="Phobius"/>
    </source>
</evidence>
<dbReference type="GO" id="GO:0102704">
    <property type="term" value="F:GDP-Man:Man(2)GlcNAc(2)-PP-Dol alpha-1,6-mannosyltransferase activity"/>
    <property type="evidence" value="ECO:0007669"/>
    <property type="project" value="UniProtKB-EC"/>
</dbReference>
<organism evidence="20 21">
    <name type="scientific">Ramalina farinacea</name>
    <dbReference type="NCBI Taxonomy" id="258253"/>
    <lineage>
        <taxon>Eukaryota</taxon>
        <taxon>Fungi</taxon>
        <taxon>Dikarya</taxon>
        <taxon>Ascomycota</taxon>
        <taxon>Pezizomycotina</taxon>
        <taxon>Lecanoromycetes</taxon>
        <taxon>OSLEUM clade</taxon>
        <taxon>Lecanoromycetidae</taxon>
        <taxon>Lecanorales</taxon>
        <taxon>Lecanorineae</taxon>
        <taxon>Ramalinaceae</taxon>
        <taxon>Ramalina</taxon>
    </lineage>
</organism>
<evidence type="ECO:0000256" key="12">
    <source>
        <dbReference type="ARBA" id="ARBA00030746"/>
    </source>
</evidence>
<evidence type="ECO:0000256" key="4">
    <source>
        <dbReference type="ARBA" id="ARBA00011969"/>
    </source>
</evidence>
<evidence type="ECO:0000256" key="1">
    <source>
        <dbReference type="ARBA" id="ARBA00003142"/>
    </source>
</evidence>
<dbReference type="SUPFAM" id="SSF81383">
    <property type="entry name" value="F-box domain"/>
    <property type="match status" value="1"/>
</dbReference>
<dbReference type="EC" id="2.4.1.132" evidence="5"/>
<comment type="catalytic activity">
    <reaction evidence="17">
        <text>an alpha-D-Man-(1-&gt;3)-beta-D-Man-(1-&gt;4)-beta-D-GlcNAc-(1-&gt;4)-alpha-D-GlcNAc-diphospho-di-trans,poly-cis-dolichol + GDP-alpha-D-mannose = an alpha-D-Man-(1-&gt;3)-[alpha-D-Man-(1-&gt;6)]-beta-D-Man-(1-&gt;4)-beta-D-GlcNAc-(1-&gt;4)-alpha-D-GlcNAc-diphospho-di-trans,poly-cis-dolichol + GDP + H(+)</text>
        <dbReference type="Rhea" id="RHEA:29519"/>
        <dbReference type="Rhea" id="RHEA-COMP:19513"/>
        <dbReference type="Rhea" id="RHEA-COMP:19515"/>
        <dbReference type="ChEBI" id="CHEBI:15378"/>
        <dbReference type="ChEBI" id="CHEBI:57527"/>
        <dbReference type="ChEBI" id="CHEBI:58189"/>
        <dbReference type="ChEBI" id="CHEBI:132510"/>
        <dbReference type="ChEBI" id="CHEBI:132511"/>
        <dbReference type="EC" id="2.4.1.257"/>
    </reaction>
    <physiologicalReaction direction="left-to-right" evidence="17">
        <dbReference type="Rhea" id="RHEA:29520"/>
    </physiologicalReaction>
</comment>
<dbReference type="InterPro" id="IPR028098">
    <property type="entry name" value="Glyco_trans_4-like_N"/>
</dbReference>
<dbReference type="Proteomes" id="UP001161017">
    <property type="component" value="Unassembled WGS sequence"/>
</dbReference>
<feature type="transmembrane region" description="Helical" evidence="18">
    <location>
        <begin position="492"/>
        <end position="516"/>
    </location>
</feature>
<dbReference type="SUPFAM" id="SSF53756">
    <property type="entry name" value="UDP-Glycosyltransferase/glycogen phosphorylase"/>
    <property type="match status" value="1"/>
</dbReference>
<keyword evidence="11 18" id="KW-0472">Membrane</keyword>
<dbReference type="EMBL" id="JAPUFD010000003">
    <property type="protein sequence ID" value="MDI1486563.1"/>
    <property type="molecule type" value="Genomic_DNA"/>
</dbReference>
<evidence type="ECO:0000313" key="21">
    <source>
        <dbReference type="Proteomes" id="UP001161017"/>
    </source>
</evidence>
<name>A0AA43QKU7_9LECA</name>
<evidence type="ECO:0000256" key="13">
    <source>
        <dbReference type="ARBA" id="ARBA00032047"/>
    </source>
</evidence>
<dbReference type="PROSITE" id="PS50181">
    <property type="entry name" value="FBOX"/>
    <property type="match status" value="1"/>
</dbReference>
<evidence type="ECO:0000256" key="15">
    <source>
        <dbReference type="ARBA" id="ARBA00032874"/>
    </source>
</evidence>
<dbReference type="Gene3D" id="3.40.50.2000">
    <property type="entry name" value="Glycogen Phosphorylase B"/>
    <property type="match status" value="2"/>
</dbReference>
<dbReference type="InterPro" id="IPR022671">
    <property type="entry name" value="Ribosomal_uL2_CS"/>
</dbReference>
<evidence type="ECO:0000256" key="2">
    <source>
        <dbReference type="ARBA" id="ARBA00004586"/>
    </source>
</evidence>